<comment type="caution">
    <text evidence="2">The sequence shown here is derived from an EMBL/GenBank/DDBJ whole genome shotgun (WGS) entry which is preliminary data.</text>
</comment>
<evidence type="ECO:0000313" key="2">
    <source>
        <dbReference type="EMBL" id="KAL0916699.1"/>
    </source>
</evidence>
<feature type="region of interest" description="Disordered" evidence="1">
    <location>
        <begin position="1"/>
        <end position="29"/>
    </location>
</feature>
<name>A0ABD0UUX6_DENTH</name>
<organism evidence="2 3">
    <name type="scientific">Dendrobium thyrsiflorum</name>
    <name type="common">Pinecone-like raceme dendrobium</name>
    <name type="synonym">Orchid</name>
    <dbReference type="NCBI Taxonomy" id="117978"/>
    <lineage>
        <taxon>Eukaryota</taxon>
        <taxon>Viridiplantae</taxon>
        <taxon>Streptophyta</taxon>
        <taxon>Embryophyta</taxon>
        <taxon>Tracheophyta</taxon>
        <taxon>Spermatophyta</taxon>
        <taxon>Magnoliopsida</taxon>
        <taxon>Liliopsida</taxon>
        <taxon>Asparagales</taxon>
        <taxon>Orchidaceae</taxon>
        <taxon>Epidendroideae</taxon>
        <taxon>Malaxideae</taxon>
        <taxon>Dendrobiinae</taxon>
        <taxon>Dendrobium</taxon>
    </lineage>
</organism>
<sequence length="61" mass="6834">MIYDKSGKELKSNAKKGCQHTFESPPSNLQPTQFTGKLMFMDETSWKKMMKMTVMAGAEAG</sequence>
<dbReference type="EMBL" id="JANQDX010000011">
    <property type="protein sequence ID" value="KAL0916699.1"/>
    <property type="molecule type" value="Genomic_DNA"/>
</dbReference>
<protein>
    <submittedName>
        <fullName evidence="2">Uncharacterized protein</fullName>
    </submittedName>
</protein>
<keyword evidence="3" id="KW-1185">Reference proteome</keyword>
<evidence type="ECO:0000313" key="3">
    <source>
        <dbReference type="Proteomes" id="UP001552299"/>
    </source>
</evidence>
<proteinExistence type="predicted"/>
<reference evidence="2 3" key="1">
    <citation type="journal article" date="2024" name="Plant Biotechnol. J.">
        <title>Dendrobium thyrsiflorum genome and its molecular insights into genes involved in important horticultural traits.</title>
        <authorList>
            <person name="Chen B."/>
            <person name="Wang J.Y."/>
            <person name="Zheng P.J."/>
            <person name="Li K.L."/>
            <person name="Liang Y.M."/>
            <person name="Chen X.F."/>
            <person name="Zhang C."/>
            <person name="Zhao X."/>
            <person name="He X."/>
            <person name="Zhang G.Q."/>
            <person name="Liu Z.J."/>
            <person name="Xu Q."/>
        </authorList>
    </citation>
    <scope>NUCLEOTIDE SEQUENCE [LARGE SCALE GENOMIC DNA]</scope>
    <source>
        <strain evidence="2">GZMU011</strain>
    </source>
</reference>
<evidence type="ECO:0000256" key="1">
    <source>
        <dbReference type="SAM" id="MobiDB-lite"/>
    </source>
</evidence>
<gene>
    <name evidence="2" type="ORF">M5K25_014228</name>
</gene>
<dbReference type="AlphaFoldDB" id="A0ABD0UUX6"/>
<accession>A0ABD0UUX6</accession>
<feature type="compositionally biased region" description="Basic and acidic residues" evidence="1">
    <location>
        <begin position="1"/>
        <end position="12"/>
    </location>
</feature>
<dbReference type="Proteomes" id="UP001552299">
    <property type="component" value="Unassembled WGS sequence"/>
</dbReference>